<evidence type="ECO:0000313" key="1">
    <source>
        <dbReference type="EMBL" id="KAI3780289.1"/>
    </source>
</evidence>
<dbReference type="Proteomes" id="UP001055811">
    <property type="component" value="Linkage Group LG02"/>
</dbReference>
<organism evidence="1 2">
    <name type="scientific">Cichorium intybus</name>
    <name type="common">Chicory</name>
    <dbReference type="NCBI Taxonomy" id="13427"/>
    <lineage>
        <taxon>Eukaryota</taxon>
        <taxon>Viridiplantae</taxon>
        <taxon>Streptophyta</taxon>
        <taxon>Embryophyta</taxon>
        <taxon>Tracheophyta</taxon>
        <taxon>Spermatophyta</taxon>
        <taxon>Magnoliopsida</taxon>
        <taxon>eudicotyledons</taxon>
        <taxon>Gunneridae</taxon>
        <taxon>Pentapetalae</taxon>
        <taxon>asterids</taxon>
        <taxon>campanulids</taxon>
        <taxon>Asterales</taxon>
        <taxon>Asteraceae</taxon>
        <taxon>Cichorioideae</taxon>
        <taxon>Cichorieae</taxon>
        <taxon>Cichoriinae</taxon>
        <taxon>Cichorium</taxon>
    </lineage>
</organism>
<proteinExistence type="predicted"/>
<name>A0ACB9GA35_CICIN</name>
<protein>
    <submittedName>
        <fullName evidence="1">Uncharacterized protein</fullName>
    </submittedName>
</protein>
<sequence>MFSQPTAIDYSPNTHCRICFRPSIHFKHQSTTDPFPTPIICSIGIYDPLKVLDCINLRFFFSVTERNKNNSC</sequence>
<reference evidence="1 2" key="2">
    <citation type="journal article" date="2022" name="Mol. Ecol. Resour.">
        <title>The genomes of chicory, endive, great burdock and yacon provide insights into Asteraceae paleo-polyploidization history and plant inulin production.</title>
        <authorList>
            <person name="Fan W."/>
            <person name="Wang S."/>
            <person name="Wang H."/>
            <person name="Wang A."/>
            <person name="Jiang F."/>
            <person name="Liu H."/>
            <person name="Zhao H."/>
            <person name="Xu D."/>
            <person name="Zhang Y."/>
        </authorList>
    </citation>
    <scope>NUCLEOTIDE SEQUENCE [LARGE SCALE GENOMIC DNA]</scope>
    <source>
        <strain evidence="2">cv. Punajuju</strain>
        <tissue evidence="1">Leaves</tissue>
    </source>
</reference>
<gene>
    <name evidence="1" type="ORF">L2E82_10265</name>
</gene>
<accession>A0ACB9GA35</accession>
<reference evidence="2" key="1">
    <citation type="journal article" date="2022" name="Mol. Ecol. Resour.">
        <title>The genomes of chicory, endive, great burdock and yacon provide insights into Asteraceae palaeo-polyploidization history and plant inulin production.</title>
        <authorList>
            <person name="Fan W."/>
            <person name="Wang S."/>
            <person name="Wang H."/>
            <person name="Wang A."/>
            <person name="Jiang F."/>
            <person name="Liu H."/>
            <person name="Zhao H."/>
            <person name="Xu D."/>
            <person name="Zhang Y."/>
        </authorList>
    </citation>
    <scope>NUCLEOTIDE SEQUENCE [LARGE SCALE GENOMIC DNA]</scope>
    <source>
        <strain evidence="2">cv. Punajuju</strain>
    </source>
</reference>
<keyword evidence="2" id="KW-1185">Reference proteome</keyword>
<dbReference type="EMBL" id="CM042010">
    <property type="protein sequence ID" value="KAI3780289.1"/>
    <property type="molecule type" value="Genomic_DNA"/>
</dbReference>
<comment type="caution">
    <text evidence="1">The sequence shown here is derived from an EMBL/GenBank/DDBJ whole genome shotgun (WGS) entry which is preliminary data.</text>
</comment>
<evidence type="ECO:0000313" key="2">
    <source>
        <dbReference type="Proteomes" id="UP001055811"/>
    </source>
</evidence>